<keyword evidence="1" id="KW-0813">Transport</keyword>
<dbReference type="SUPFAM" id="SSF111369">
    <property type="entry name" value="HlyD-like secretion proteins"/>
    <property type="match status" value="1"/>
</dbReference>
<reference evidence="6 7" key="1">
    <citation type="submission" date="2018-06" db="EMBL/GenBank/DDBJ databases">
        <title>Comparative genomics of Brasilonema spp. strains.</title>
        <authorList>
            <person name="Alvarenga D.O."/>
            <person name="Fiore M.F."/>
            <person name="Varani A.M."/>
        </authorList>
    </citation>
    <scope>NUCLEOTIDE SEQUENCE [LARGE SCALE GENOMIC DNA]</scope>
    <source>
        <strain evidence="6 7">SPC951</strain>
    </source>
</reference>
<feature type="non-terminal residue" evidence="6">
    <location>
        <position position="1"/>
    </location>
</feature>
<protein>
    <submittedName>
        <fullName evidence="6">Efflux RND transporter periplasmic adaptor subunit</fullName>
    </submittedName>
</protein>
<feature type="region of interest" description="Disordered" evidence="2">
    <location>
        <begin position="201"/>
        <end position="235"/>
    </location>
</feature>
<feature type="region of interest" description="Disordered" evidence="2">
    <location>
        <begin position="116"/>
        <end position="151"/>
    </location>
</feature>
<feature type="domain" description="CusB-like beta-barrel" evidence="4">
    <location>
        <begin position="1"/>
        <end position="42"/>
    </location>
</feature>
<dbReference type="InterPro" id="IPR051909">
    <property type="entry name" value="MFP_Cation_Efflux"/>
</dbReference>
<keyword evidence="7" id="KW-1185">Reference proteome</keyword>
<feature type="transmembrane region" description="Helical" evidence="3">
    <location>
        <begin position="159"/>
        <end position="179"/>
    </location>
</feature>
<accession>A0ABX1PER5</accession>
<name>A0ABX1PER5_9CYAN</name>
<dbReference type="Pfam" id="PF25975">
    <property type="entry name" value="CzcB_C"/>
    <property type="match status" value="1"/>
</dbReference>
<dbReference type="PANTHER" id="PTHR30097">
    <property type="entry name" value="CATION EFFLUX SYSTEM PROTEIN CUSB"/>
    <property type="match status" value="1"/>
</dbReference>
<evidence type="ECO:0000259" key="4">
    <source>
        <dbReference type="Pfam" id="PF25954"/>
    </source>
</evidence>
<sequence>FTGRIAVVGSVVEGETRVVPVKAEINNPGGVLKPGMFAQLEVLTDQTSAATLAIPKSAVVEANNKTIVYVQNGNAFKSTEVTLGQTSGDLVEVTQGLSQGNSIVTQRAPQLYAQSLRGGSKSKEGEQKEEGNSHKEGEQKEEGNSHSQETKAEAHNFGLPLWLIAALGGTAIATGAFVTGRSRSSRRTRSQMVAVENIEYDATHETEIHTDNHKQPTLSTSAKQDEERENPHQPH</sequence>
<evidence type="ECO:0000313" key="6">
    <source>
        <dbReference type="EMBL" id="NMG22994.1"/>
    </source>
</evidence>
<keyword evidence="3" id="KW-0472">Membrane</keyword>
<keyword evidence="3" id="KW-0812">Transmembrane</keyword>
<evidence type="ECO:0000256" key="1">
    <source>
        <dbReference type="ARBA" id="ARBA00022448"/>
    </source>
</evidence>
<evidence type="ECO:0000313" key="7">
    <source>
        <dbReference type="Proteomes" id="UP000718564"/>
    </source>
</evidence>
<dbReference type="Pfam" id="PF25954">
    <property type="entry name" value="Beta-barrel_RND_2"/>
    <property type="match status" value="1"/>
</dbReference>
<feature type="compositionally biased region" description="Basic and acidic residues" evidence="2">
    <location>
        <begin position="201"/>
        <end position="214"/>
    </location>
</feature>
<evidence type="ECO:0000256" key="3">
    <source>
        <dbReference type="SAM" id="Phobius"/>
    </source>
</evidence>
<dbReference type="Proteomes" id="UP000718564">
    <property type="component" value="Unassembled WGS sequence"/>
</dbReference>
<organism evidence="6 7">
    <name type="scientific">Brasilonema bromeliae SPC951</name>
    <dbReference type="NCBI Taxonomy" id="385972"/>
    <lineage>
        <taxon>Bacteria</taxon>
        <taxon>Bacillati</taxon>
        <taxon>Cyanobacteriota</taxon>
        <taxon>Cyanophyceae</taxon>
        <taxon>Nostocales</taxon>
        <taxon>Scytonemataceae</taxon>
        <taxon>Brasilonema</taxon>
        <taxon>Bromeliae group (in: Brasilonema)</taxon>
    </lineage>
</organism>
<dbReference type="RefSeq" id="WP_369333959.1">
    <property type="nucleotide sequence ID" value="NZ_CAWPJE010000390.1"/>
</dbReference>
<dbReference type="InterPro" id="IPR058649">
    <property type="entry name" value="CzcB_C"/>
</dbReference>
<dbReference type="Gene3D" id="2.40.420.20">
    <property type="match status" value="1"/>
</dbReference>
<feature type="compositionally biased region" description="Basic and acidic residues" evidence="2">
    <location>
        <begin position="121"/>
        <end position="151"/>
    </location>
</feature>
<comment type="caution">
    <text evidence="6">The sequence shown here is derived from an EMBL/GenBank/DDBJ whole genome shotgun (WGS) entry which is preliminary data.</text>
</comment>
<feature type="domain" description="CzcB-like C-terminal circularly permuted SH3-like" evidence="5">
    <location>
        <begin position="52"/>
        <end position="106"/>
    </location>
</feature>
<gene>
    <name evidence="6" type="ORF">DP116_27630</name>
</gene>
<dbReference type="Gene3D" id="2.40.30.170">
    <property type="match status" value="1"/>
</dbReference>
<keyword evidence="3" id="KW-1133">Transmembrane helix</keyword>
<feature type="compositionally biased region" description="Basic and acidic residues" evidence="2">
    <location>
        <begin position="223"/>
        <end position="235"/>
    </location>
</feature>
<dbReference type="InterPro" id="IPR058792">
    <property type="entry name" value="Beta-barrel_RND_2"/>
</dbReference>
<evidence type="ECO:0000256" key="2">
    <source>
        <dbReference type="SAM" id="MobiDB-lite"/>
    </source>
</evidence>
<proteinExistence type="predicted"/>
<evidence type="ECO:0000259" key="5">
    <source>
        <dbReference type="Pfam" id="PF25975"/>
    </source>
</evidence>
<dbReference type="EMBL" id="QMEB01000367">
    <property type="protein sequence ID" value="NMG22994.1"/>
    <property type="molecule type" value="Genomic_DNA"/>
</dbReference>
<dbReference type="PANTHER" id="PTHR30097:SF4">
    <property type="entry name" value="SLR6042 PROTEIN"/>
    <property type="match status" value="1"/>
</dbReference>